<keyword evidence="3" id="KW-1185">Reference proteome</keyword>
<feature type="chain" id="PRO_5031281686" evidence="1">
    <location>
        <begin position="27"/>
        <end position="371"/>
    </location>
</feature>
<sequence length="371" mass="39045">MKRLRASIAAVPVLLAAFLTTPSARAEVVAPEFTDGSGLTVVGDAVSDPKDPASGFVITVTTPEVAGKHPIRIILPADYATSPTKRYPVLYLLHGTGDNPTNPSLAYPAIRSTIARSSMITVIPDGGLRGWYNDWLMQNTAAGAQKWETFHLTQVIPFIDANLRTIGTKQGRAIAGISMGGFGALHYAQRRPDLFSQVATLSGANDLSLAYVRSAVVATELNATGAICAISSSGSGGASSGEGNCSGFGPVVSSDAIFGSPYWWGANGGDWYWTQRNPVSNMRALAGMGISIYTGNNSFVESVVEAAAKNTKASLDRLGYPYHYVNYGDGSSWGAGCDGKHWTGGAGAYNCWSQDLVDLIPRLEQNLAPAS</sequence>
<dbReference type="Pfam" id="PF00756">
    <property type="entry name" value="Esterase"/>
    <property type="match status" value="1"/>
</dbReference>
<evidence type="ECO:0000313" key="2">
    <source>
        <dbReference type="EMBL" id="MBA8952583.1"/>
    </source>
</evidence>
<reference evidence="2 3" key="1">
    <citation type="submission" date="2020-08" db="EMBL/GenBank/DDBJ databases">
        <title>Genomic Encyclopedia of Type Strains, Phase IV (KMG-IV): sequencing the most valuable type-strain genomes for metagenomic binning, comparative biology and taxonomic classification.</title>
        <authorList>
            <person name="Goeker M."/>
        </authorList>
    </citation>
    <scope>NUCLEOTIDE SEQUENCE [LARGE SCALE GENOMIC DNA]</scope>
    <source>
        <strain evidence="2 3">DSM 44197</strain>
    </source>
</reference>
<dbReference type="GO" id="GO:0016747">
    <property type="term" value="F:acyltransferase activity, transferring groups other than amino-acyl groups"/>
    <property type="evidence" value="ECO:0007669"/>
    <property type="project" value="TreeGrafter"/>
</dbReference>
<dbReference type="PANTHER" id="PTHR48098:SF1">
    <property type="entry name" value="DIACYLGLYCEROL ACYLTRANSFERASE_MYCOLYLTRANSFERASE AG85A"/>
    <property type="match status" value="1"/>
</dbReference>
<proteinExistence type="predicted"/>
<gene>
    <name evidence="2" type="ORF">HNR61_004229</name>
</gene>
<dbReference type="Proteomes" id="UP000572680">
    <property type="component" value="Unassembled WGS sequence"/>
</dbReference>
<dbReference type="RefSeq" id="WP_182844857.1">
    <property type="nucleotide sequence ID" value="NZ_BAAALP010000005.1"/>
</dbReference>
<feature type="signal peptide" evidence="1">
    <location>
        <begin position="1"/>
        <end position="26"/>
    </location>
</feature>
<dbReference type="GO" id="GO:0016787">
    <property type="term" value="F:hydrolase activity"/>
    <property type="evidence" value="ECO:0007669"/>
    <property type="project" value="UniProtKB-KW"/>
</dbReference>
<dbReference type="InterPro" id="IPR000801">
    <property type="entry name" value="Esterase-like"/>
</dbReference>
<dbReference type="InterPro" id="IPR029058">
    <property type="entry name" value="AB_hydrolase_fold"/>
</dbReference>
<dbReference type="SUPFAM" id="SSF53474">
    <property type="entry name" value="alpha/beta-Hydrolases"/>
    <property type="match status" value="1"/>
</dbReference>
<organism evidence="2 3">
    <name type="scientific">Actinomadura namibiensis</name>
    <dbReference type="NCBI Taxonomy" id="182080"/>
    <lineage>
        <taxon>Bacteria</taxon>
        <taxon>Bacillati</taxon>
        <taxon>Actinomycetota</taxon>
        <taxon>Actinomycetes</taxon>
        <taxon>Streptosporangiales</taxon>
        <taxon>Thermomonosporaceae</taxon>
        <taxon>Actinomadura</taxon>
    </lineage>
</organism>
<dbReference type="Gene3D" id="3.40.50.1820">
    <property type="entry name" value="alpha/beta hydrolase"/>
    <property type="match status" value="1"/>
</dbReference>
<accession>A0A7W3LQU8</accession>
<evidence type="ECO:0000256" key="1">
    <source>
        <dbReference type="SAM" id="SignalP"/>
    </source>
</evidence>
<evidence type="ECO:0000313" key="3">
    <source>
        <dbReference type="Proteomes" id="UP000572680"/>
    </source>
</evidence>
<name>A0A7W3LQU8_ACTNM</name>
<comment type="caution">
    <text evidence="2">The sequence shown here is derived from an EMBL/GenBank/DDBJ whole genome shotgun (WGS) entry which is preliminary data.</text>
</comment>
<dbReference type="AlphaFoldDB" id="A0A7W3LQU8"/>
<dbReference type="EMBL" id="JACJIA010000005">
    <property type="protein sequence ID" value="MBA8952583.1"/>
    <property type="molecule type" value="Genomic_DNA"/>
</dbReference>
<keyword evidence="2" id="KW-0378">Hydrolase</keyword>
<keyword evidence="1" id="KW-0732">Signal</keyword>
<dbReference type="PANTHER" id="PTHR48098">
    <property type="entry name" value="ENTEROCHELIN ESTERASE-RELATED"/>
    <property type="match status" value="1"/>
</dbReference>
<dbReference type="InterPro" id="IPR050583">
    <property type="entry name" value="Mycobacterial_A85_antigen"/>
</dbReference>
<protein>
    <submittedName>
        <fullName evidence="2">S-formylglutathione hydrolase FrmB</fullName>
    </submittedName>
</protein>